<dbReference type="Proteomes" id="UP000245396">
    <property type="component" value="Unassembled WGS sequence"/>
</dbReference>
<sequence length="149" mass="17227">MNLRILKKLSKRAAPLLPLLGDDRKQFRSAKHDNYHGCYITARKHFERGRSVHADLIIQGEIKNPAADGRGWIYMHPPSHPRKGTIMVGAVSGYYEPEWDEECAWSALCQLVHWHFIDIDDEGEPRPTRRLFYPSEVFAAARDMITEIK</sequence>
<proteinExistence type="predicted"/>
<reference evidence="1 2" key="1">
    <citation type="submission" date="2018-05" db="EMBL/GenBank/DDBJ databases">
        <title>Genomic Encyclopedia of Type Strains, Phase IV (KMG-IV): sequencing the most valuable type-strain genomes for metagenomic binning, comparative biology and taxonomic classification.</title>
        <authorList>
            <person name="Goeker M."/>
        </authorList>
    </citation>
    <scope>NUCLEOTIDE SEQUENCE [LARGE SCALE GENOMIC DNA]</scope>
    <source>
        <strain evidence="1 2">DSM 6986</strain>
    </source>
</reference>
<dbReference type="AlphaFoldDB" id="A0A316C5E6"/>
<evidence type="ECO:0000313" key="1">
    <source>
        <dbReference type="EMBL" id="PWJ81568.1"/>
    </source>
</evidence>
<keyword evidence="2" id="KW-1185">Reference proteome</keyword>
<dbReference type="EMBL" id="QGGG01000010">
    <property type="protein sequence ID" value="PWJ81568.1"/>
    <property type="molecule type" value="Genomic_DNA"/>
</dbReference>
<protein>
    <submittedName>
        <fullName evidence="1">Uncharacterized protein</fullName>
    </submittedName>
</protein>
<organism evidence="1 2">
    <name type="scientific">Pseudaminobacter salicylatoxidans</name>
    <dbReference type="NCBI Taxonomy" id="93369"/>
    <lineage>
        <taxon>Bacteria</taxon>
        <taxon>Pseudomonadati</taxon>
        <taxon>Pseudomonadota</taxon>
        <taxon>Alphaproteobacteria</taxon>
        <taxon>Hyphomicrobiales</taxon>
        <taxon>Phyllobacteriaceae</taxon>
        <taxon>Pseudaminobacter</taxon>
    </lineage>
</organism>
<name>A0A316C5E6_PSESE</name>
<dbReference type="RefSeq" id="WP_109613542.1">
    <property type="nucleotide sequence ID" value="NZ_QGGG01000010.1"/>
</dbReference>
<evidence type="ECO:0000313" key="2">
    <source>
        <dbReference type="Proteomes" id="UP000245396"/>
    </source>
</evidence>
<dbReference type="OrthoDB" id="7860010at2"/>
<comment type="caution">
    <text evidence="1">The sequence shown here is derived from an EMBL/GenBank/DDBJ whole genome shotgun (WGS) entry which is preliminary data.</text>
</comment>
<gene>
    <name evidence="1" type="ORF">C7441_110100</name>
</gene>
<accession>A0A316C5E6</accession>